<dbReference type="GO" id="GO:0006406">
    <property type="term" value="P:mRNA export from nucleus"/>
    <property type="evidence" value="ECO:0007669"/>
    <property type="project" value="TreeGrafter"/>
</dbReference>
<keyword evidence="3" id="KW-1185">Reference proteome</keyword>
<dbReference type="EMBL" id="UZAL01039615">
    <property type="protein sequence ID" value="VDP75754.1"/>
    <property type="molecule type" value="Genomic_DNA"/>
</dbReference>
<dbReference type="Proteomes" id="UP000269396">
    <property type="component" value="Unassembled WGS sequence"/>
</dbReference>
<sequence>MFGAMHLARLTQTISLNLISKHFQKETEPSLGIELDKKSLIDVALRGRMLCLLASDSMDDVKTLLKMGVAAALANEKSGLNFMSNFNSEKDVLYNKNPDPSAFKHQVSHDHTSDDLEEGEMTDSSTPLEVDAGLYVKFWSLQEFFKSPALCYEKAKWMRFTSSTDTVLDVFSSIKLMAIEEGDICSQSSSGTFSKYLTSEKLLDLQLMDPSFRRYVLVQLLILFQYLTTTVKFKTKRHINPLVTRTGQKVYRFGNRELDKLWNVCPDNLAACRDKRRVFNPDLHSYFQDAIMEMDPAEKVEEEYK</sequence>
<reference evidence="2 3" key="1">
    <citation type="submission" date="2018-11" db="EMBL/GenBank/DDBJ databases">
        <authorList>
            <consortium name="Pathogen Informatics"/>
        </authorList>
    </citation>
    <scope>NUCLEOTIDE SEQUENCE [LARGE SCALE GENOMIC DNA]</scope>
    <source>
        <strain>Denwood</strain>
        <strain evidence="3">Zambia</strain>
    </source>
</reference>
<evidence type="ECO:0000256" key="1">
    <source>
        <dbReference type="SAM" id="MobiDB-lite"/>
    </source>
</evidence>
<organism evidence="2 3">
    <name type="scientific">Schistosoma mattheei</name>
    <dbReference type="NCBI Taxonomy" id="31246"/>
    <lineage>
        <taxon>Eukaryota</taxon>
        <taxon>Metazoa</taxon>
        <taxon>Spiralia</taxon>
        <taxon>Lophotrochozoa</taxon>
        <taxon>Platyhelminthes</taxon>
        <taxon>Trematoda</taxon>
        <taxon>Digenea</taxon>
        <taxon>Strigeidida</taxon>
        <taxon>Schistosomatoidea</taxon>
        <taxon>Schistosomatidae</taxon>
        <taxon>Schistosoma</taxon>
    </lineage>
</organism>
<dbReference type="GO" id="GO:0000445">
    <property type="term" value="C:THO complex part of transcription export complex"/>
    <property type="evidence" value="ECO:0007669"/>
    <property type="project" value="TreeGrafter"/>
</dbReference>
<accession>A0A183PUC0</accession>
<proteinExistence type="predicted"/>
<dbReference type="STRING" id="31246.A0A183PUC0"/>
<dbReference type="Pfam" id="PF11957">
    <property type="entry name" value="efThoc1"/>
    <property type="match status" value="2"/>
</dbReference>
<gene>
    <name evidence="2" type="ORF">SMTD_LOCUS17956</name>
</gene>
<feature type="region of interest" description="Disordered" evidence="1">
    <location>
        <begin position="103"/>
        <end position="125"/>
    </location>
</feature>
<dbReference type="InterPro" id="IPR021861">
    <property type="entry name" value="THO_THOC1"/>
</dbReference>
<dbReference type="PANTHER" id="PTHR13265">
    <property type="entry name" value="THO COMPLEX SUBUNIT 1"/>
    <property type="match status" value="1"/>
</dbReference>
<name>A0A183PUC0_9TREM</name>
<evidence type="ECO:0000313" key="2">
    <source>
        <dbReference type="EMBL" id="VDP75754.1"/>
    </source>
</evidence>
<evidence type="ECO:0000313" key="3">
    <source>
        <dbReference type="Proteomes" id="UP000269396"/>
    </source>
</evidence>
<dbReference type="PANTHER" id="PTHR13265:SF0">
    <property type="entry name" value="HPR1"/>
    <property type="match status" value="1"/>
</dbReference>
<protein>
    <submittedName>
        <fullName evidence="2">Uncharacterized protein</fullName>
    </submittedName>
</protein>
<dbReference type="AlphaFoldDB" id="A0A183PUC0"/>